<reference evidence="2" key="1">
    <citation type="journal article" date="2019" name="Int. J. Syst. Evol. Microbiol.">
        <title>The Global Catalogue of Microorganisms (GCM) 10K type strain sequencing project: providing services to taxonomists for standard genome sequencing and annotation.</title>
        <authorList>
            <consortium name="The Broad Institute Genomics Platform"/>
            <consortium name="The Broad Institute Genome Sequencing Center for Infectious Disease"/>
            <person name="Wu L."/>
            <person name="Ma J."/>
        </authorList>
    </citation>
    <scope>NUCLEOTIDE SEQUENCE [LARGE SCALE GENOMIC DNA]</scope>
    <source>
        <strain evidence="2">KCTC 33676</strain>
    </source>
</reference>
<gene>
    <name evidence="1" type="primary">yqfC</name>
    <name evidence="1" type="ORF">ACFSUC_12465</name>
</gene>
<comment type="caution">
    <text evidence="1">The sequence shown here is derived from an EMBL/GenBank/DDBJ whole genome shotgun (WGS) entry which is preliminary data.</text>
</comment>
<dbReference type="Pfam" id="PF07873">
    <property type="entry name" value="YabP"/>
    <property type="match status" value="1"/>
</dbReference>
<dbReference type="Proteomes" id="UP001597497">
    <property type="component" value="Unassembled WGS sequence"/>
</dbReference>
<dbReference type="RefSeq" id="WP_379929946.1">
    <property type="nucleotide sequence ID" value="NZ_JBHUMM010000037.1"/>
</dbReference>
<accession>A0ABW5RC36</accession>
<keyword evidence="2" id="KW-1185">Reference proteome</keyword>
<dbReference type="NCBIfam" id="TIGR02856">
    <property type="entry name" value="spore_yqfC"/>
    <property type="match status" value="1"/>
</dbReference>
<dbReference type="InterPro" id="IPR022477">
    <property type="entry name" value="Spore_YqfC"/>
</dbReference>
<protein>
    <submittedName>
        <fullName evidence="1">Sporulation protein YqfC</fullName>
    </submittedName>
</protein>
<dbReference type="EMBL" id="JBHUMM010000037">
    <property type="protein sequence ID" value="MFD2672379.1"/>
    <property type="molecule type" value="Genomic_DNA"/>
</dbReference>
<name>A0ABW5RC36_9BACL</name>
<evidence type="ECO:0000313" key="1">
    <source>
        <dbReference type="EMBL" id="MFD2672379.1"/>
    </source>
</evidence>
<sequence length="93" mass="10866">MLGIHRKMKKWTAQLLDLPQDLVFDLPRVTMIGNMQIYIENHRGVIHFSPQLLELRLSTGSMEIRGTELVIRGILSEEVFIEGHIHDIRYVQE</sequence>
<proteinExistence type="predicted"/>
<organism evidence="1 2">
    <name type="scientific">Marinicrinis sediminis</name>
    <dbReference type="NCBI Taxonomy" id="1652465"/>
    <lineage>
        <taxon>Bacteria</taxon>
        <taxon>Bacillati</taxon>
        <taxon>Bacillota</taxon>
        <taxon>Bacilli</taxon>
        <taxon>Bacillales</taxon>
        <taxon>Paenibacillaceae</taxon>
    </lineage>
</organism>
<dbReference type="InterPro" id="IPR022476">
    <property type="entry name" value="Spore_YabP/YqfC"/>
</dbReference>
<evidence type="ECO:0000313" key="2">
    <source>
        <dbReference type="Proteomes" id="UP001597497"/>
    </source>
</evidence>